<comment type="caution">
    <text evidence="1">The sequence shown here is derived from an EMBL/GenBank/DDBJ whole genome shotgun (WGS) entry which is preliminary data.</text>
</comment>
<organism evidence="1 2">
    <name type="scientific">Methanooceanicella nereidis</name>
    <dbReference type="NCBI Taxonomy" id="2052831"/>
    <lineage>
        <taxon>Archaea</taxon>
        <taxon>Methanobacteriati</taxon>
        <taxon>Methanobacteriota</taxon>
        <taxon>Stenosarchaea group</taxon>
        <taxon>Methanomicrobia</taxon>
        <taxon>Methanocellales</taxon>
        <taxon>Methanocellaceae</taxon>
        <taxon>Methanooceanicella</taxon>
    </lineage>
</organism>
<proteinExistence type="predicted"/>
<gene>
    <name evidence="1" type="ORF">CUJ83_09205</name>
</gene>
<accession>A0AAP2RCT6</accession>
<evidence type="ECO:0000313" key="2">
    <source>
        <dbReference type="Proteomes" id="UP001320159"/>
    </source>
</evidence>
<dbReference type="RefSeq" id="WP_230742023.1">
    <property type="nucleotide sequence ID" value="NZ_PGCK01000007.1"/>
</dbReference>
<sequence>MENIDPKKCSVCDRAIDENIKCEVCGKQLCHEEIRTIRGKNYCPKHYEELTFQYRSKGCDVSKEIPGGLK</sequence>
<dbReference type="Proteomes" id="UP001320159">
    <property type="component" value="Unassembled WGS sequence"/>
</dbReference>
<dbReference type="AlphaFoldDB" id="A0AAP2RCT6"/>
<name>A0AAP2RCT6_9EURY</name>
<dbReference type="EMBL" id="PGCK01000007">
    <property type="protein sequence ID" value="MCD1295174.1"/>
    <property type="molecule type" value="Genomic_DNA"/>
</dbReference>
<evidence type="ECO:0000313" key="1">
    <source>
        <dbReference type="EMBL" id="MCD1295174.1"/>
    </source>
</evidence>
<reference evidence="1 2" key="1">
    <citation type="submission" date="2017-11" db="EMBL/GenBank/DDBJ databases">
        <title>Isolation and Characterization of Family Methanocellaceae Species from Potential Methane Hydrate Area Offshore Southwestern Taiwan.</title>
        <authorList>
            <person name="Zhang W.-L."/>
            <person name="Chen W.-C."/>
            <person name="Lai M.-C."/>
            <person name="Chen S.-C."/>
        </authorList>
    </citation>
    <scope>NUCLEOTIDE SEQUENCE [LARGE SCALE GENOMIC DNA]</scope>
    <source>
        <strain evidence="1 2">CWC-04</strain>
    </source>
</reference>
<protein>
    <submittedName>
        <fullName evidence="1">Uncharacterized protein</fullName>
    </submittedName>
</protein>
<keyword evidence="2" id="KW-1185">Reference proteome</keyword>